<accession>A0A1F8DQT6</accession>
<organism evidence="1 2">
    <name type="scientific">Candidatus Wolfebacteria bacterium RIFCSPHIGHO2_01_FULL_48_22</name>
    <dbReference type="NCBI Taxonomy" id="1802555"/>
    <lineage>
        <taxon>Bacteria</taxon>
        <taxon>Candidatus Wolfeibacteriota</taxon>
    </lineage>
</organism>
<dbReference type="Proteomes" id="UP000177029">
    <property type="component" value="Unassembled WGS sequence"/>
</dbReference>
<name>A0A1F8DQT6_9BACT</name>
<sequence>MNIEPLRVDVREYLRKRQLTKKWDKARALFEQDIHHPSLNFELLEPHWRGIYSFRIDRKYRALFFLTPRGTAEVFAVTNHYKK</sequence>
<protein>
    <recommendedName>
        <fullName evidence="3">Toxin YoeB</fullName>
    </recommendedName>
</protein>
<dbReference type="EMBL" id="MGIP01000016">
    <property type="protein sequence ID" value="OGM90802.1"/>
    <property type="molecule type" value="Genomic_DNA"/>
</dbReference>
<evidence type="ECO:0000313" key="1">
    <source>
        <dbReference type="EMBL" id="OGM90802.1"/>
    </source>
</evidence>
<comment type="caution">
    <text evidence="1">The sequence shown here is derived from an EMBL/GenBank/DDBJ whole genome shotgun (WGS) entry which is preliminary data.</text>
</comment>
<evidence type="ECO:0008006" key="3">
    <source>
        <dbReference type="Google" id="ProtNLM"/>
    </source>
</evidence>
<dbReference type="InterPro" id="IPR035093">
    <property type="entry name" value="RelE/ParE_toxin_dom_sf"/>
</dbReference>
<dbReference type="AlphaFoldDB" id="A0A1F8DQT6"/>
<evidence type="ECO:0000313" key="2">
    <source>
        <dbReference type="Proteomes" id="UP000177029"/>
    </source>
</evidence>
<gene>
    <name evidence="1" type="ORF">A2755_00210</name>
</gene>
<dbReference type="SUPFAM" id="SSF143011">
    <property type="entry name" value="RelE-like"/>
    <property type="match status" value="1"/>
</dbReference>
<reference evidence="1 2" key="1">
    <citation type="journal article" date="2016" name="Nat. Commun.">
        <title>Thousands of microbial genomes shed light on interconnected biogeochemical processes in an aquifer system.</title>
        <authorList>
            <person name="Anantharaman K."/>
            <person name="Brown C.T."/>
            <person name="Hug L.A."/>
            <person name="Sharon I."/>
            <person name="Castelle C.J."/>
            <person name="Probst A.J."/>
            <person name="Thomas B.C."/>
            <person name="Singh A."/>
            <person name="Wilkins M.J."/>
            <person name="Karaoz U."/>
            <person name="Brodie E.L."/>
            <person name="Williams K.H."/>
            <person name="Hubbard S.S."/>
            <person name="Banfield J.F."/>
        </authorList>
    </citation>
    <scope>NUCLEOTIDE SEQUENCE [LARGE SCALE GENOMIC DNA]</scope>
</reference>
<proteinExistence type="predicted"/>
<dbReference type="STRING" id="1802555.A2755_00210"/>